<comment type="similarity">
    <text evidence="1">Belongs to the 'GDSL' lipolytic enzyme family.</text>
</comment>
<evidence type="ECO:0000313" key="6">
    <source>
        <dbReference type="EMBL" id="CAA7034017.1"/>
    </source>
</evidence>
<dbReference type="Pfam" id="PF13966">
    <property type="entry name" value="zf-RVT"/>
    <property type="match status" value="1"/>
</dbReference>
<organism evidence="6 7">
    <name type="scientific">Microthlaspi erraticum</name>
    <dbReference type="NCBI Taxonomy" id="1685480"/>
    <lineage>
        <taxon>Eukaryota</taxon>
        <taxon>Viridiplantae</taxon>
        <taxon>Streptophyta</taxon>
        <taxon>Embryophyta</taxon>
        <taxon>Tracheophyta</taxon>
        <taxon>Spermatophyta</taxon>
        <taxon>Magnoliopsida</taxon>
        <taxon>eudicotyledons</taxon>
        <taxon>Gunneridae</taxon>
        <taxon>Pentapetalae</taxon>
        <taxon>rosids</taxon>
        <taxon>malvids</taxon>
        <taxon>Brassicales</taxon>
        <taxon>Brassicaceae</taxon>
        <taxon>Coluteocarpeae</taxon>
        <taxon>Microthlaspi</taxon>
    </lineage>
</organism>
<dbReference type="Gene3D" id="3.40.50.1110">
    <property type="entry name" value="SGNH hydrolase"/>
    <property type="match status" value="1"/>
</dbReference>
<evidence type="ECO:0000256" key="4">
    <source>
        <dbReference type="ARBA" id="ARBA00023098"/>
    </source>
</evidence>
<comment type="caution">
    <text evidence="6">The sequence shown here is derived from an EMBL/GenBank/DDBJ whole genome shotgun (WGS) entry which is preliminary data.</text>
</comment>
<keyword evidence="2" id="KW-0378">Hydrolase</keyword>
<dbReference type="GO" id="GO:0016788">
    <property type="term" value="F:hydrolase activity, acting on ester bonds"/>
    <property type="evidence" value="ECO:0007669"/>
    <property type="project" value="InterPro"/>
</dbReference>
<protein>
    <recommendedName>
        <fullName evidence="5">Reverse transcriptase zinc-binding domain-containing protein</fullName>
    </recommendedName>
</protein>
<sequence>MCSKQLFEPSRNPKLFVIGDSYADTGNMRQDAVSWKSPYGITFPGKPSGRYSDGHISTDLLELTGKSNDWKEERILPSEDPKCLTLRLINLRLKSTQVDLLVNLFIARSAYTFNDISSSDVAVLTYSGSDYLNYIAKNGISVYKAFVPFIMEDINYCLLKLDGLVFKNIAVTSLPPIGCLPHFTYASSFKSCNETYGEVVELHNKLLKVAVGKLNVEARLRKKGQRFFIIDLHKAFMTVLKKKGRKRFRNPLKPCCEGDCANVDEKGAKKYTVCDDPKSAFFWDKVNPTQEGWKSIYSWLLRLRPLARPFLSCLIGSGSSARFWFDDWTGLGPLLDLSGANGPRVTGINRFPSVGEVIRNGEWDLPRGRHPIIVLLKAALPAIPPILTTVPDGFSWRDPTTGKQGNFSASNTWLALHPPGVSVSWTEAVWFSQRIHKHAFIHWVTARDRLPTRDRLRSWGLDVPSVCLLCNSEPETRSHLFFRCPFTAEVWNSFYSHSALTIPQDFEAAQAWVISSFSDAKKKVISKLLLQATVY</sequence>
<feature type="domain" description="Reverse transcriptase zinc-binding" evidence="5">
    <location>
        <begin position="407"/>
        <end position="491"/>
    </location>
</feature>
<dbReference type="AlphaFoldDB" id="A0A6D2J9R1"/>
<evidence type="ECO:0000313" key="7">
    <source>
        <dbReference type="Proteomes" id="UP000467841"/>
    </source>
</evidence>
<dbReference type="PANTHER" id="PTHR46020:SF32">
    <property type="entry name" value="GDSL ESTERASE_LIPASE"/>
    <property type="match status" value="1"/>
</dbReference>
<name>A0A6D2J9R1_9BRAS</name>
<dbReference type="InterPro" id="IPR001087">
    <property type="entry name" value="GDSL"/>
</dbReference>
<keyword evidence="3" id="KW-0442">Lipid degradation</keyword>
<dbReference type="OrthoDB" id="1085718at2759"/>
<keyword evidence="7" id="KW-1185">Reference proteome</keyword>
<evidence type="ECO:0000256" key="2">
    <source>
        <dbReference type="ARBA" id="ARBA00022801"/>
    </source>
</evidence>
<keyword evidence="4" id="KW-0443">Lipid metabolism</keyword>
<dbReference type="Proteomes" id="UP000467841">
    <property type="component" value="Unassembled WGS sequence"/>
</dbReference>
<dbReference type="InterPro" id="IPR036514">
    <property type="entry name" value="SGNH_hydro_sf"/>
</dbReference>
<dbReference type="EMBL" id="CACVBM020001140">
    <property type="protein sequence ID" value="CAA7034017.1"/>
    <property type="molecule type" value="Genomic_DNA"/>
</dbReference>
<dbReference type="PANTHER" id="PTHR46020">
    <property type="entry name" value="OSJNBB0059K02.9 PROTEIN"/>
    <property type="match status" value="1"/>
</dbReference>
<dbReference type="InterPro" id="IPR026960">
    <property type="entry name" value="RVT-Znf"/>
</dbReference>
<gene>
    <name evidence="6" type="ORF">MERR_LOCUS21252</name>
</gene>
<evidence type="ECO:0000256" key="3">
    <source>
        <dbReference type="ARBA" id="ARBA00022963"/>
    </source>
</evidence>
<dbReference type="Pfam" id="PF00657">
    <property type="entry name" value="Lipase_GDSL"/>
    <property type="match status" value="1"/>
</dbReference>
<evidence type="ECO:0000259" key="5">
    <source>
        <dbReference type="Pfam" id="PF13966"/>
    </source>
</evidence>
<evidence type="ECO:0000256" key="1">
    <source>
        <dbReference type="ARBA" id="ARBA00008668"/>
    </source>
</evidence>
<reference evidence="6" key="1">
    <citation type="submission" date="2020-01" db="EMBL/GenBank/DDBJ databases">
        <authorList>
            <person name="Mishra B."/>
        </authorList>
    </citation>
    <scope>NUCLEOTIDE SEQUENCE [LARGE SCALE GENOMIC DNA]</scope>
</reference>
<proteinExistence type="inferred from homology"/>
<accession>A0A6D2J9R1</accession>
<dbReference type="GO" id="GO:0016042">
    <property type="term" value="P:lipid catabolic process"/>
    <property type="evidence" value="ECO:0007669"/>
    <property type="project" value="UniProtKB-KW"/>
</dbReference>